<reference evidence="10" key="1">
    <citation type="submission" date="2021-04" db="EMBL/GenBank/DDBJ databases">
        <title>Genome based classification of Actinospica acidithermotolerans sp. nov., an actinobacterium isolated from an Indonesian hot spring.</title>
        <authorList>
            <person name="Kusuma A.B."/>
            <person name="Putra K.E."/>
            <person name="Nafisah S."/>
            <person name="Loh J."/>
            <person name="Nouioui I."/>
            <person name="Goodfellow M."/>
        </authorList>
    </citation>
    <scope>NUCLEOTIDE SEQUENCE</scope>
    <source>
        <strain evidence="10">DSM 45618</strain>
    </source>
</reference>
<keyword evidence="4 7" id="KW-0812">Transmembrane</keyword>
<dbReference type="GO" id="GO:0055085">
    <property type="term" value="P:transmembrane transport"/>
    <property type="evidence" value="ECO:0007669"/>
    <property type="project" value="InterPro"/>
</dbReference>
<evidence type="ECO:0000256" key="3">
    <source>
        <dbReference type="ARBA" id="ARBA00022475"/>
    </source>
</evidence>
<dbReference type="InterPro" id="IPR035906">
    <property type="entry name" value="MetI-like_sf"/>
</dbReference>
<feature type="transmembrane region" description="Helical" evidence="7">
    <location>
        <begin position="133"/>
        <end position="156"/>
    </location>
</feature>
<dbReference type="SUPFAM" id="SSF161098">
    <property type="entry name" value="MetI-like"/>
    <property type="match status" value="1"/>
</dbReference>
<dbReference type="RefSeq" id="WP_211466692.1">
    <property type="nucleotide sequence ID" value="NZ_JAGSXH010000022.1"/>
</dbReference>
<feature type="transmembrane region" description="Helical" evidence="7">
    <location>
        <begin position="98"/>
        <end position="121"/>
    </location>
</feature>
<gene>
    <name evidence="10" type="ORF">KGA66_09165</name>
</gene>
<feature type="transmembrane region" description="Helical" evidence="7">
    <location>
        <begin position="289"/>
        <end position="311"/>
    </location>
</feature>
<evidence type="ECO:0000256" key="6">
    <source>
        <dbReference type="ARBA" id="ARBA00023136"/>
    </source>
</evidence>
<proteinExistence type="inferred from homology"/>
<dbReference type="InterPro" id="IPR050809">
    <property type="entry name" value="UgpAE/MalFG_permease"/>
</dbReference>
<dbReference type="PROSITE" id="PS50928">
    <property type="entry name" value="ABC_TM1"/>
    <property type="match status" value="1"/>
</dbReference>
<feature type="transmembrane region" description="Helical" evidence="7">
    <location>
        <begin position="176"/>
        <end position="197"/>
    </location>
</feature>
<keyword evidence="3" id="KW-1003">Cell membrane</keyword>
<dbReference type="GO" id="GO:0005886">
    <property type="term" value="C:plasma membrane"/>
    <property type="evidence" value="ECO:0007669"/>
    <property type="project" value="UniProtKB-SubCell"/>
</dbReference>
<comment type="subcellular location">
    <subcellularLocation>
        <location evidence="1 7">Cell membrane</location>
        <topology evidence="1 7">Multi-pass membrane protein</topology>
    </subcellularLocation>
</comment>
<evidence type="ECO:0000259" key="9">
    <source>
        <dbReference type="PROSITE" id="PS50928"/>
    </source>
</evidence>
<feature type="region of interest" description="Disordered" evidence="8">
    <location>
        <begin position="1"/>
        <end position="23"/>
    </location>
</feature>
<sequence>MAATEVVEAARAGGTAPRRRRWSPAPRRTPYAFMVPATVLFTAVFLVPLGYTVYLSTQKTQIQGLGLGRGARRQVFTGFGDYTGVLHDSEFWHSVLRALLYGCVLIPVMLGLAALFALILDAQRVRFQRFGRIAIFLPYAVPTLIGSILWGMMYLPSVSPFVSVMHTLFGTTSVNFFGAHAVYLSIANIGVWGGTGFNMMVLYTALRSLPQEVYEAARIDGSGEFQIAWRIKLPMIRPSVIMTAIFSTIATLQVFNEPYTIHTMSAGAVSSTWTPLMTIYHDTYTGDDVFAGSAESIVIAVLMFLVSIAVLRLTNRQTFGGESQ</sequence>
<evidence type="ECO:0000256" key="1">
    <source>
        <dbReference type="ARBA" id="ARBA00004651"/>
    </source>
</evidence>
<feature type="domain" description="ABC transmembrane type-1" evidence="9">
    <location>
        <begin position="95"/>
        <end position="314"/>
    </location>
</feature>
<keyword evidence="6 7" id="KW-0472">Membrane</keyword>
<dbReference type="PANTHER" id="PTHR43227:SF8">
    <property type="entry name" value="DIACETYLCHITOBIOSE UPTAKE SYSTEM PERMEASE PROTEIN DASB"/>
    <property type="match status" value="1"/>
</dbReference>
<keyword evidence="2 7" id="KW-0813">Transport</keyword>
<dbReference type="Gene3D" id="1.10.3720.10">
    <property type="entry name" value="MetI-like"/>
    <property type="match status" value="1"/>
</dbReference>
<dbReference type="AlphaFoldDB" id="A0A8J7WPL6"/>
<dbReference type="InterPro" id="IPR000515">
    <property type="entry name" value="MetI-like"/>
</dbReference>
<dbReference type="EMBL" id="JAGSXH010000022">
    <property type="protein sequence ID" value="MBS2963214.1"/>
    <property type="molecule type" value="Genomic_DNA"/>
</dbReference>
<dbReference type="CDD" id="cd06261">
    <property type="entry name" value="TM_PBP2"/>
    <property type="match status" value="1"/>
</dbReference>
<keyword evidence="11" id="KW-1185">Reference proteome</keyword>
<dbReference type="Pfam" id="PF00528">
    <property type="entry name" value="BPD_transp_1"/>
    <property type="match status" value="1"/>
</dbReference>
<feature type="transmembrane region" description="Helical" evidence="7">
    <location>
        <begin position="235"/>
        <end position="255"/>
    </location>
</feature>
<feature type="transmembrane region" description="Helical" evidence="7">
    <location>
        <begin position="29"/>
        <end position="51"/>
    </location>
</feature>
<evidence type="ECO:0000313" key="11">
    <source>
        <dbReference type="Proteomes" id="UP000677913"/>
    </source>
</evidence>
<name>A0A8J7WPL6_9ACTN</name>
<evidence type="ECO:0000256" key="4">
    <source>
        <dbReference type="ARBA" id="ARBA00022692"/>
    </source>
</evidence>
<keyword evidence="5 7" id="KW-1133">Transmembrane helix</keyword>
<evidence type="ECO:0000256" key="2">
    <source>
        <dbReference type="ARBA" id="ARBA00022448"/>
    </source>
</evidence>
<protein>
    <submittedName>
        <fullName evidence="10">Sugar ABC transporter permease</fullName>
    </submittedName>
</protein>
<dbReference type="PANTHER" id="PTHR43227">
    <property type="entry name" value="BLL4140 PROTEIN"/>
    <property type="match status" value="1"/>
</dbReference>
<accession>A0A8J7WPL6</accession>
<dbReference type="Proteomes" id="UP000677913">
    <property type="component" value="Unassembled WGS sequence"/>
</dbReference>
<comment type="caution">
    <text evidence="10">The sequence shown here is derived from an EMBL/GenBank/DDBJ whole genome shotgun (WGS) entry which is preliminary data.</text>
</comment>
<evidence type="ECO:0000313" key="10">
    <source>
        <dbReference type="EMBL" id="MBS2963214.1"/>
    </source>
</evidence>
<organism evidence="10 11">
    <name type="scientific">Actinocrinis puniceicyclus</name>
    <dbReference type="NCBI Taxonomy" id="977794"/>
    <lineage>
        <taxon>Bacteria</taxon>
        <taxon>Bacillati</taxon>
        <taxon>Actinomycetota</taxon>
        <taxon>Actinomycetes</taxon>
        <taxon>Catenulisporales</taxon>
        <taxon>Actinospicaceae</taxon>
        <taxon>Actinocrinis</taxon>
    </lineage>
</organism>
<evidence type="ECO:0000256" key="8">
    <source>
        <dbReference type="SAM" id="MobiDB-lite"/>
    </source>
</evidence>
<evidence type="ECO:0000256" key="5">
    <source>
        <dbReference type="ARBA" id="ARBA00022989"/>
    </source>
</evidence>
<evidence type="ECO:0000256" key="7">
    <source>
        <dbReference type="RuleBase" id="RU363032"/>
    </source>
</evidence>
<comment type="similarity">
    <text evidence="7">Belongs to the binding-protein-dependent transport system permease family.</text>
</comment>